<protein>
    <recommendedName>
        <fullName evidence="5">tRNA/rRNA methyltransferase SpoU type domain-containing protein</fullName>
    </recommendedName>
</protein>
<name>A0A0F9HH20_9ZZZZ</name>
<feature type="domain" description="tRNA/rRNA methyltransferase SpoU type" evidence="5">
    <location>
        <begin position="11"/>
        <end position="139"/>
    </location>
</feature>
<reference evidence="6" key="1">
    <citation type="journal article" date="2015" name="Nature">
        <title>Complex archaea that bridge the gap between prokaryotes and eukaryotes.</title>
        <authorList>
            <person name="Spang A."/>
            <person name="Saw J.H."/>
            <person name="Jorgensen S.L."/>
            <person name="Zaremba-Niedzwiedzka K."/>
            <person name="Martijn J."/>
            <person name="Lind A.E."/>
            <person name="van Eijk R."/>
            <person name="Schleper C."/>
            <person name="Guy L."/>
            <person name="Ettema T.J."/>
        </authorList>
    </citation>
    <scope>NUCLEOTIDE SEQUENCE</scope>
</reference>
<accession>A0A0F9HH20</accession>
<evidence type="ECO:0000256" key="3">
    <source>
        <dbReference type="ARBA" id="ARBA00022679"/>
    </source>
</evidence>
<dbReference type="InterPro" id="IPR001537">
    <property type="entry name" value="SpoU_MeTrfase"/>
</dbReference>
<dbReference type="AlphaFoldDB" id="A0A0F9HH20"/>
<keyword evidence="4" id="KW-0949">S-adenosyl-L-methionine</keyword>
<dbReference type="Gene3D" id="3.40.1280.10">
    <property type="match status" value="1"/>
</dbReference>
<proteinExistence type="inferred from homology"/>
<dbReference type="CDD" id="cd18098">
    <property type="entry name" value="SpoU-like"/>
    <property type="match status" value="1"/>
</dbReference>
<keyword evidence="3" id="KW-0808">Transferase</keyword>
<evidence type="ECO:0000256" key="4">
    <source>
        <dbReference type="ARBA" id="ARBA00022691"/>
    </source>
</evidence>
<dbReference type="InterPro" id="IPR004384">
    <property type="entry name" value="RNA_MeTrfase_TrmJ/LasT"/>
</dbReference>
<dbReference type="SUPFAM" id="SSF75217">
    <property type="entry name" value="alpha/beta knot"/>
    <property type="match status" value="1"/>
</dbReference>
<keyword evidence="2" id="KW-0489">Methyltransferase</keyword>
<evidence type="ECO:0000256" key="2">
    <source>
        <dbReference type="ARBA" id="ARBA00022603"/>
    </source>
</evidence>
<evidence type="ECO:0000256" key="1">
    <source>
        <dbReference type="ARBA" id="ARBA00007228"/>
    </source>
</evidence>
<dbReference type="PANTHER" id="PTHR42786">
    <property type="entry name" value="TRNA/RRNA METHYLTRANSFERASE"/>
    <property type="match status" value="1"/>
</dbReference>
<comment type="caution">
    <text evidence="6">The sequence shown here is derived from an EMBL/GenBank/DDBJ whole genome shotgun (WGS) entry which is preliminary data.</text>
</comment>
<dbReference type="EMBL" id="LAZR01022704">
    <property type="protein sequence ID" value="KKL80950.1"/>
    <property type="molecule type" value="Genomic_DNA"/>
</dbReference>
<dbReference type="GO" id="GO:0005829">
    <property type="term" value="C:cytosol"/>
    <property type="evidence" value="ECO:0007669"/>
    <property type="project" value="TreeGrafter"/>
</dbReference>
<evidence type="ECO:0000313" key="6">
    <source>
        <dbReference type="EMBL" id="KKL80950.1"/>
    </source>
</evidence>
<organism evidence="6">
    <name type="scientific">marine sediment metagenome</name>
    <dbReference type="NCBI Taxonomy" id="412755"/>
    <lineage>
        <taxon>unclassified sequences</taxon>
        <taxon>metagenomes</taxon>
        <taxon>ecological metagenomes</taxon>
    </lineage>
</organism>
<gene>
    <name evidence="6" type="ORF">LCGC14_1999610</name>
</gene>
<dbReference type="InterPro" id="IPR029026">
    <property type="entry name" value="tRNA_m1G_MTases_N"/>
</dbReference>
<sequence>MNRGYCGIGVLNIKTEINYGTLFRSAYAFGADFIFLIGKRFHKQCSDTSQSQRHLPLFEYPTFEDFYEHIPYDCQLVSVEICDKAKPIRVFAHPERAVYLLGKEDGSLPENVIDKSFGVIKIPTLYCLNVAVAGSIVLYDRFNKME</sequence>
<dbReference type="GO" id="GO:0008173">
    <property type="term" value="F:RNA methyltransferase activity"/>
    <property type="evidence" value="ECO:0007669"/>
    <property type="project" value="InterPro"/>
</dbReference>
<dbReference type="InterPro" id="IPR029028">
    <property type="entry name" value="Alpha/beta_knot_MTases"/>
</dbReference>
<dbReference type="GO" id="GO:0003723">
    <property type="term" value="F:RNA binding"/>
    <property type="evidence" value="ECO:0007669"/>
    <property type="project" value="InterPro"/>
</dbReference>
<evidence type="ECO:0000259" key="5">
    <source>
        <dbReference type="Pfam" id="PF00588"/>
    </source>
</evidence>
<dbReference type="Pfam" id="PF00588">
    <property type="entry name" value="SpoU_methylase"/>
    <property type="match status" value="1"/>
</dbReference>
<dbReference type="GO" id="GO:0002128">
    <property type="term" value="P:tRNA nucleoside ribose methylation"/>
    <property type="evidence" value="ECO:0007669"/>
    <property type="project" value="TreeGrafter"/>
</dbReference>
<comment type="similarity">
    <text evidence="1">Belongs to the class IV-like SAM-binding methyltransferase superfamily. RNA methyltransferase TrmH family.</text>
</comment>
<dbReference type="PANTHER" id="PTHR42786:SF6">
    <property type="entry name" value="TRNA_RRNA METHYLTRANSFERASE SPOU TYPE DOMAIN-CONTAINING PROTEIN"/>
    <property type="match status" value="1"/>
</dbReference>